<sequence length="478" mass="50910">MMDAGPSGTAAKPRYGAWFARLRRPFAYLRVGTKIAGVSLVVAAIFAGVGVIGLLSSRDLAAQQDHQYRVNVVALAHMTAIRAAIGTQQGAVLAHILSDRGFYQDNAAATIVHTDSTITLLLDKLSNVGLPALERSRLESFKAVLKLWRTARDTALQASALGERQRAASIVLVRSEAIARAVKDRADEFLAHLVDAVAAGAKSARESSENTGRLMMLLLASGTIVAVALSVLAARTISRPLREAVTVLSGVGRGDFSRRLNVKSHDEVGQMGRALNETLAALEDAFATMRHQAFHDGLTGLANRTLFRDRVAQAISSARRGLPVAVLLIDLDGFKQVNDDYGHAVGDALLTAVAQRLRDGVRGHDTASRLGGDEFAVVLDGLDSPDDAPTVAQRLLVAIQAPVVVGDREILPRASVGVARWQGHTGVDALLHDADVAMYAAKTAGKGQVVTFDPRRRVDAERVRARSAQHGTATPIRP</sequence>
<dbReference type="SMART" id="SM00267">
    <property type="entry name" value="GGDEF"/>
    <property type="match status" value="1"/>
</dbReference>
<feature type="transmembrane region" description="Helical" evidence="3">
    <location>
        <begin position="214"/>
        <end position="234"/>
    </location>
</feature>
<dbReference type="InterPro" id="IPR029787">
    <property type="entry name" value="Nucleotide_cyclase"/>
</dbReference>
<dbReference type="InterPro" id="IPR024478">
    <property type="entry name" value="HlyB_4HB_MCP"/>
</dbReference>
<evidence type="ECO:0000256" key="1">
    <source>
        <dbReference type="ARBA" id="ARBA00022692"/>
    </source>
</evidence>
<keyword evidence="2 3" id="KW-1133">Transmembrane helix</keyword>
<keyword evidence="1 3" id="KW-0812">Transmembrane</keyword>
<dbReference type="Pfam" id="PF00990">
    <property type="entry name" value="GGDEF"/>
    <property type="match status" value="1"/>
</dbReference>
<evidence type="ECO:0000313" key="7">
    <source>
        <dbReference type="Proteomes" id="UP000271683"/>
    </source>
</evidence>
<dbReference type="CDD" id="cd01949">
    <property type="entry name" value="GGDEF"/>
    <property type="match status" value="1"/>
</dbReference>
<comment type="caution">
    <text evidence="6">The sequence shown here is derived from an EMBL/GenBank/DDBJ whole genome shotgun (WGS) entry which is preliminary data.</text>
</comment>
<organism evidence="6 7">
    <name type="scientific">Couchioplanes caeruleus</name>
    <dbReference type="NCBI Taxonomy" id="56438"/>
    <lineage>
        <taxon>Bacteria</taxon>
        <taxon>Bacillati</taxon>
        <taxon>Actinomycetota</taxon>
        <taxon>Actinomycetes</taxon>
        <taxon>Micromonosporales</taxon>
        <taxon>Micromonosporaceae</taxon>
        <taxon>Couchioplanes</taxon>
    </lineage>
</organism>
<dbReference type="SUPFAM" id="SSF158472">
    <property type="entry name" value="HAMP domain-like"/>
    <property type="match status" value="1"/>
</dbReference>
<feature type="transmembrane region" description="Helical" evidence="3">
    <location>
        <begin position="35"/>
        <end position="55"/>
    </location>
</feature>
<evidence type="ECO:0000256" key="3">
    <source>
        <dbReference type="SAM" id="Phobius"/>
    </source>
</evidence>
<proteinExistence type="predicted"/>
<gene>
    <name evidence="6" type="ORF">EDD30_6626</name>
</gene>
<evidence type="ECO:0000313" key="6">
    <source>
        <dbReference type="EMBL" id="ROP33610.1"/>
    </source>
</evidence>
<dbReference type="GO" id="GO:0016020">
    <property type="term" value="C:membrane"/>
    <property type="evidence" value="ECO:0007669"/>
    <property type="project" value="InterPro"/>
</dbReference>
<dbReference type="Proteomes" id="UP000271683">
    <property type="component" value="Unassembled WGS sequence"/>
</dbReference>
<dbReference type="InterPro" id="IPR043128">
    <property type="entry name" value="Rev_trsase/Diguanyl_cyclase"/>
</dbReference>
<dbReference type="SUPFAM" id="SSF55073">
    <property type="entry name" value="Nucleotide cyclase"/>
    <property type="match status" value="1"/>
</dbReference>
<dbReference type="OrthoDB" id="23692at2"/>
<dbReference type="Pfam" id="PF00672">
    <property type="entry name" value="HAMP"/>
    <property type="match status" value="1"/>
</dbReference>
<dbReference type="PROSITE" id="PS50885">
    <property type="entry name" value="HAMP"/>
    <property type="match status" value="1"/>
</dbReference>
<dbReference type="InterPro" id="IPR000160">
    <property type="entry name" value="GGDEF_dom"/>
</dbReference>
<name>A0A3N1GTL3_9ACTN</name>
<keyword evidence="3" id="KW-0472">Membrane</keyword>
<evidence type="ECO:0000259" key="5">
    <source>
        <dbReference type="PROSITE" id="PS50887"/>
    </source>
</evidence>
<dbReference type="Pfam" id="PF12729">
    <property type="entry name" value="4HB_MCP_1"/>
    <property type="match status" value="1"/>
</dbReference>
<evidence type="ECO:0000259" key="4">
    <source>
        <dbReference type="PROSITE" id="PS50885"/>
    </source>
</evidence>
<dbReference type="EMBL" id="RJKL01000001">
    <property type="protein sequence ID" value="ROP33610.1"/>
    <property type="molecule type" value="Genomic_DNA"/>
</dbReference>
<dbReference type="AlphaFoldDB" id="A0A3N1GTL3"/>
<dbReference type="PANTHER" id="PTHR46663">
    <property type="entry name" value="DIGUANYLATE CYCLASE DGCT-RELATED"/>
    <property type="match status" value="1"/>
</dbReference>
<dbReference type="CDD" id="cd06225">
    <property type="entry name" value="HAMP"/>
    <property type="match status" value="1"/>
</dbReference>
<dbReference type="Gene3D" id="3.30.70.270">
    <property type="match status" value="1"/>
</dbReference>
<dbReference type="InterPro" id="IPR003660">
    <property type="entry name" value="HAMP_dom"/>
</dbReference>
<dbReference type="PROSITE" id="PS50887">
    <property type="entry name" value="GGDEF"/>
    <property type="match status" value="1"/>
</dbReference>
<reference evidence="6 7" key="1">
    <citation type="submission" date="2018-11" db="EMBL/GenBank/DDBJ databases">
        <title>Sequencing the genomes of 1000 actinobacteria strains.</title>
        <authorList>
            <person name="Klenk H.-P."/>
        </authorList>
    </citation>
    <scope>NUCLEOTIDE SEQUENCE [LARGE SCALE GENOMIC DNA]</scope>
    <source>
        <strain evidence="6 7">DSM 43634</strain>
    </source>
</reference>
<dbReference type="InterPro" id="IPR052163">
    <property type="entry name" value="DGC-Regulatory_Protein"/>
</dbReference>
<dbReference type="PANTHER" id="PTHR46663:SF2">
    <property type="entry name" value="GGDEF DOMAIN-CONTAINING PROTEIN"/>
    <property type="match status" value="1"/>
</dbReference>
<dbReference type="SMART" id="SM00304">
    <property type="entry name" value="HAMP"/>
    <property type="match status" value="1"/>
</dbReference>
<feature type="domain" description="GGDEF" evidence="5">
    <location>
        <begin position="322"/>
        <end position="454"/>
    </location>
</feature>
<dbReference type="GO" id="GO:0007165">
    <property type="term" value="P:signal transduction"/>
    <property type="evidence" value="ECO:0007669"/>
    <property type="project" value="InterPro"/>
</dbReference>
<dbReference type="NCBIfam" id="TIGR00254">
    <property type="entry name" value="GGDEF"/>
    <property type="match status" value="1"/>
</dbReference>
<accession>A0A3N1GTL3</accession>
<feature type="domain" description="HAMP" evidence="4">
    <location>
        <begin position="235"/>
        <end position="287"/>
    </location>
</feature>
<protein>
    <submittedName>
        <fullName evidence="6">Diguanylate cyclase (GGDEF)-like protein</fullName>
    </submittedName>
</protein>
<dbReference type="Gene3D" id="6.10.340.10">
    <property type="match status" value="1"/>
</dbReference>
<evidence type="ECO:0000256" key="2">
    <source>
        <dbReference type="ARBA" id="ARBA00022989"/>
    </source>
</evidence>